<protein>
    <submittedName>
        <fullName evidence="3">Uncharacterized protein</fullName>
    </submittedName>
</protein>
<dbReference type="RefSeq" id="XP_027111535.1">
    <property type="nucleotide sequence ID" value="XM_027255734.2"/>
</dbReference>
<keyword evidence="2" id="KW-1185">Reference proteome</keyword>
<feature type="compositionally biased region" description="Low complexity" evidence="1">
    <location>
        <begin position="180"/>
        <end position="190"/>
    </location>
</feature>
<feature type="region of interest" description="Disordered" evidence="1">
    <location>
        <begin position="98"/>
        <end position="123"/>
    </location>
</feature>
<dbReference type="AlphaFoldDB" id="A0A6P6VI53"/>
<dbReference type="OrthoDB" id="840976at2759"/>
<sequence length="256" mass="28731">MENKGNTTWEYFGEEEEEEAEDTLSFCNLNIQEYKECSVLQSPRDSSAQDLFEFFSDERSPEFFSAPDVVFCGKLMHEDRDDQLNEYQKRDYLTMVRSHSFRPSSRDEKDRSTATKSLVSRQISSSKSRVGSIYRVQNVNISGLTSMSKKSRRRMFMFGPVKFKPEMELSAIKERQGRRSTTSTTMSPPTQVKDGGKAVVRSGGKAAPAADKGKRSGTWNMVRSLRGKGHLTAVLARSFGCIPAAASVGKYLPVAN</sequence>
<feature type="region of interest" description="Disordered" evidence="1">
    <location>
        <begin position="173"/>
        <end position="215"/>
    </location>
</feature>
<proteinExistence type="predicted"/>
<reference evidence="2" key="1">
    <citation type="journal article" date="2025" name="Foods">
        <title>Unveiling the Microbial Signatures of Arabica Coffee Cherries: Insights into Ripeness Specific Diversity, Functional Traits, and Implications for Quality and Safety.</title>
        <authorList>
            <consortium name="RefSeq"/>
            <person name="Tenea G.N."/>
            <person name="Cifuentes V."/>
            <person name="Reyes P."/>
            <person name="Cevallos-Vallejos M."/>
        </authorList>
    </citation>
    <scope>NUCLEOTIDE SEQUENCE [LARGE SCALE GENOMIC DNA]</scope>
</reference>
<dbReference type="Proteomes" id="UP001652660">
    <property type="component" value="Chromosome 2e"/>
</dbReference>
<dbReference type="PANTHER" id="PTHR34130">
    <property type="entry name" value="OS08G0243800 PROTEIN"/>
    <property type="match status" value="1"/>
</dbReference>
<evidence type="ECO:0000313" key="3">
    <source>
        <dbReference type="RefSeq" id="XP_027111535.1"/>
    </source>
</evidence>
<dbReference type="GeneID" id="113730804"/>
<name>A0A6P6VI53_COFAR</name>
<reference evidence="3" key="2">
    <citation type="submission" date="2025-08" db="UniProtKB">
        <authorList>
            <consortium name="RefSeq"/>
        </authorList>
    </citation>
    <scope>IDENTIFICATION</scope>
    <source>
        <tissue evidence="3">Leaves</tissue>
    </source>
</reference>
<accession>A0A6P6VI53</accession>
<feature type="compositionally biased region" description="Basic and acidic residues" evidence="1">
    <location>
        <begin position="104"/>
        <end position="113"/>
    </location>
</feature>
<feature type="compositionally biased region" description="Polar residues" evidence="1">
    <location>
        <begin position="114"/>
        <end position="123"/>
    </location>
</feature>
<evidence type="ECO:0000256" key="1">
    <source>
        <dbReference type="SAM" id="MobiDB-lite"/>
    </source>
</evidence>
<evidence type="ECO:0000313" key="2">
    <source>
        <dbReference type="Proteomes" id="UP001652660"/>
    </source>
</evidence>
<dbReference type="PANTHER" id="PTHR34130:SF14">
    <property type="match status" value="1"/>
</dbReference>
<organism evidence="2 3">
    <name type="scientific">Coffea arabica</name>
    <name type="common">Arabian coffee</name>
    <dbReference type="NCBI Taxonomy" id="13443"/>
    <lineage>
        <taxon>Eukaryota</taxon>
        <taxon>Viridiplantae</taxon>
        <taxon>Streptophyta</taxon>
        <taxon>Embryophyta</taxon>
        <taxon>Tracheophyta</taxon>
        <taxon>Spermatophyta</taxon>
        <taxon>Magnoliopsida</taxon>
        <taxon>eudicotyledons</taxon>
        <taxon>Gunneridae</taxon>
        <taxon>Pentapetalae</taxon>
        <taxon>asterids</taxon>
        <taxon>lamiids</taxon>
        <taxon>Gentianales</taxon>
        <taxon>Rubiaceae</taxon>
        <taxon>Ixoroideae</taxon>
        <taxon>Gardenieae complex</taxon>
        <taxon>Bertiereae - Coffeeae clade</taxon>
        <taxon>Coffeeae</taxon>
        <taxon>Coffea</taxon>
    </lineage>
</organism>
<gene>
    <name evidence="3" type="primary">LOC113730804</name>
</gene>